<evidence type="ECO:0000313" key="3">
    <source>
        <dbReference type="EMBL" id="SDM58818.1"/>
    </source>
</evidence>
<reference evidence="4" key="1">
    <citation type="submission" date="2016-10" db="EMBL/GenBank/DDBJ databases">
        <authorList>
            <person name="Varghese N."/>
            <person name="Submissions S."/>
        </authorList>
    </citation>
    <scope>NUCLEOTIDE SEQUENCE [LARGE SCALE GENOMIC DNA]</scope>
    <source>
        <strain evidence="4">AAP</strain>
    </source>
</reference>
<dbReference type="Gene3D" id="2.60.40.420">
    <property type="entry name" value="Cupredoxins - blue copper proteins"/>
    <property type="match status" value="1"/>
</dbReference>
<feature type="chain" id="PRO_5011690212" evidence="2">
    <location>
        <begin position="26"/>
        <end position="219"/>
    </location>
</feature>
<feature type="region of interest" description="Disordered" evidence="1">
    <location>
        <begin position="197"/>
        <end position="219"/>
    </location>
</feature>
<dbReference type="RefSeq" id="WP_176817268.1">
    <property type="nucleotide sequence ID" value="NZ_FNGH01000015.1"/>
</dbReference>
<dbReference type="Proteomes" id="UP000199107">
    <property type="component" value="Unassembled WGS sequence"/>
</dbReference>
<evidence type="ECO:0000313" key="4">
    <source>
        <dbReference type="Proteomes" id="UP000199107"/>
    </source>
</evidence>
<protein>
    <submittedName>
        <fullName evidence="3">Plastocyanin</fullName>
    </submittedName>
</protein>
<keyword evidence="4" id="KW-1185">Reference proteome</keyword>
<gene>
    <name evidence="3" type="ORF">SAMN05192555_11551</name>
</gene>
<feature type="signal peptide" evidence="2">
    <location>
        <begin position="1"/>
        <end position="25"/>
    </location>
</feature>
<proteinExistence type="predicted"/>
<dbReference type="AlphaFoldDB" id="A0A1G9UFY7"/>
<dbReference type="STRING" id="48727.SAMN05192555_11551"/>
<evidence type="ECO:0000256" key="2">
    <source>
        <dbReference type="SAM" id="SignalP"/>
    </source>
</evidence>
<dbReference type="SUPFAM" id="SSF49503">
    <property type="entry name" value="Cupredoxins"/>
    <property type="match status" value="1"/>
</dbReference>
<evidence type="ECO:0000256" key="1">
    <source>
        <dbReference type="SAM" id="MobiDB-lite"/>
    </source>
</evidence>
<keyword evidence="2" id="KW-0732">Signal</keyword>
<dbReference type="InterPro" id="IPR008969">
    <property type="entry name" value="CarboxyPept-like_regulatory"/>
</dbReference>
<name>A0A1G9UFY7_9GAMM</name>
<dbReference type="SUPFAM" id="SSF49464">
    <property type="entry name" value="Carboxypeptidase regulatory domain-like"/>
    <property type="match status" value="1"/>
</dbReference>
<sequence length="219" mass="24163">MRSALLTQRLVVMLTTLLLASPAAATLLIIRDAESGDALSDAVIEVHVSGEAGRPGVDDDIIQRDAAFHPHVTAVPVNSRIRFPNQDNTRHHVYSFSPAKVFDLNLFLRDTPPPVTFDQAGVVVLGCNIHDHMQAFIVVSDAAHVGVTQEEGSWRLPDLPAGAHRLRVWHPRLDDSHQQWQEFSLSDQSQQEILLTLTASPPPPSEPSALQQRFRDATQ</sequence>
<organism evidence="3 4">
    <name type="scientific">Franzmannia pantelleriensis</name>
    <dbReference type="NCBI Taxonomy" id="48727"/>
    <lineage>
        <taxon>Bacteria</taxon>
        <taxon>Pseudomonadati</taxon>
        <taxon>Pseudomonadota</taxon>
        <taxon>Gammaproteobacteria</taxon>
        <taxon>Oceanospirillales</taxon>
        <taxon>Halomonadaceae</taxon>
        <taxon>Franzmannia</taxon>
    </lineage>
</organism>
<dbReference type="InterPro" id="IPR008972">
    <property type="entry name" value="Cupredoxin"/>
</dbReference>
<accession>A0A1G9UFY7</accession>
<dbReference type="EMBL" id="FNGH01000015">
    <property type="protein sequence ID" value="SDM58818.1"/>
    <property type="molecule type" value="Genomic_DNA"/>
</dbReference>